<dbReference type="InterPro" id="IPR056884">
    <property type="entry name" value="NPHP3-like_N"/>
</dbReference>
<feature type="domain" description="Nephrocystin 3-like N-terminal" evidence="2">
    <location>
        <begin position="275"/>
        <end position="452"/>
    </location>
</feature>
<reference evidence="3" key="2">
    <citation type="submission" date="2020-02" db="EMBL/GenBank/DDBJ databases">
        <authorList>
            <person name="Gilchrist C.L.M."/>
            <person name="Chooi Y.-H."/>
        </authorList>
    </citation>
    <scope>NUCLEOTIDE SEQUENCE</scope>
    <source>
        <strain evidence="3">MST-FP2251</strain>
    </source>
</reference>
<dbReference type="Gene3D" id="3.40.50.300">
    <property type="entry name" value="P-loop containing nucleotide triphosphate hydrolases"/>
    <property type="match status" value="1"/>
</dbReference>
<dbReference type="InterPro" id="IPR035994">
    <property type="entry name" value="Nucleoside_phosphorylase_sf"/>
</dbReference>
<dbReference type="Pfam" id="PF24883">
    <property type="entry name" value="NPHP3_N"/>
    <property type="match status" value="1"/>
</dbReference>
<evidence type="ECO:0000259" key="2">
    <source>
        <dbReference type="Pfam" id="PF24883"/>
    </source>
</evidence>
<dbReference type="InterPro" id="IPR027417">
    <property type="entry name" value="P-loop_NTPase"/>
</dbReference>
<keyword evidence="1" id="KW-0677">Repeat</keyword>
<evidence type="ECO:0000256" key="1">
    <source>
        <dbReference type="ARBA" id="ARBA00022737"/>
    </source>
</evidence>
<dbReference type="SUPFAM" id="SSF52540">
    <property type="entry name" value="P-loop containing nucleoside triphosphate hydrolases"/>
    <property type="match status" value="1"/>
</dbReference>
<dbReference type="AlphaFoldDB" id="A0AAD4CRI9"/>
<reference evidence="3" key="1">
    <citation type="journal article" date="2019" name="Beilstein J. Org. Chem.">
        <title>Nanangenines: drimane sesquiterpenoids as the dominant metabolite cohort of a novel Australian fungus, Aspergillus nanangensis.</title>
        <authorList>
            <person name="Lacey H.J."/>
            <person name="Gilchrist C.L.M."/>
            <person name="Crombie A."/>
            <person name="Kalaitzis J.A."/>
            <person name="Vuong D."/>
            <person name="Rutledge P.J."/>
            <person name="Turner P."/>
            <person name="Pitt J.I."/>
            <person name="Lacey E."/>
            <person name="Chooi Y.H."/>
            <person name="Piggott A.M."/>
        </authorList>
    </citation>
    <scope>NUCLEOTIDE SEQUENCE</scope>
    <source>
        <strain evidence="3">MST-FP2251</strain>
    </source>
</reference>
<gene>
    <name evidence="3" type="ORF">FE257_004277</name>
</gene>
<proteinExistence type="predicted"/>
<dbReference type="PANTHER" id="PTHR10039">
    <property type="entry name" value="AMELOGENIN"/>
    <property type="match status" value="1"/>
</dbReference>
<comment type="caution">
    <text evidence="3">The sequence shown here is derived from an EMBL/GenBank/DDBJ whole genome shotgun (WGS) entry which is preliminary data.</text>
</comment>
<evidence type="ECO:0000313" key="4">
    <source>
        <dbReference type="Proteomes" id="UP001194746"/>
    </source>
</evidence>
<dbReference type="PANTHER" id="PTHR10039:SF14">
    <property type="entry name" value="NACHT DOMAIN-CONTAINING PROTEIN"/>
    <property type="match status" value="1"/>
</dbReference>
<dbReference type="Gene3D" id="3.40.50.1580">
    <property type="entry name" value="Nucleoside phosphorylase domain"/>
    <property type="match status" value="1"/>
</dbReference>
<dbReference type="GO" id="GO:0003824">
    <property type="term" value="F:catalytic activity"/>
    <property type="evidence" value="ECO:0007669"/>
    <property type="project" value="InterPro"/>
</dbReference>
<organism evidence="3 4">
    <name type="scientific">Aspergillus nanangensis</name>
    <dbReference type="NCBI Taxonomy" id="2582783"/>
    <lineage>
        <taxon>Eukaryota</taxon>
        <taxon>Fungi</taxon>
        <taxon>Dikarya</taxon>
        <taxon>Ascomycota</taxon>
        <taxon>Pezizomycotina</taxon>
        <taxon>Eurotiomycetes</taxon>
        <taxon>Eurotiomycetidae</taxon>
        <taxon>Eurotiales</taxon>
        <taxon>Aspergillaceae</taxon>
        <taxon>Aspergillus</taxon>
        <taxon>Aspergillus subgen. Circumdati</taxon>
    </lineage>
</organism>
<dbReference type="GO" id="GO:0009116">
    <property type="term" value="P:nucleoside metabolic process"/>
    <property type="evidence" value="ECO:0007669"/>
    <property type="project" value="InterPro"/>
</dbReference>
<sequence length="597" mass="66679">MKNTKRLQPADYTIAWICALPVERAAAEAMLDETMDHTISPKRAPMRILTPLAPSPAIISSSQACPLVVQYGLVVGVGGGAPMPSKGTDIRLGDVVVSRPTGRFPGVVQYDFGKAMQGGEFETIGVLNKPPTFLLNLIGKLEARYDRGEGLISGMLETAATENASMTNYFKPPGGSVDRLFQPSYPHVGGSDLTSDGTGHYHASLSVEYATILTPTKTRSGSHTLQVWQLPTQGAPCFDTITATGFQECLRTLFLTNETEHINALKRKKGDRVVGTCEWILDTNEFQEWVGENDNSQEDRNTNVLWLHSSPGTGKSMVAITIAEELPKRPSFYLNNKTFLYFFCDSTSDHHRKVTALLRAVIYQLVSAHSQLLEKLAQMYIERDDIFSSFDSLWNIFIELAQDTETGQKYVMIDGLDECYEDSQHILLSQIGLTFNQNNDNAANIHLLVVSRNYANIREELYVFPNTPLSSFARSKEDIQIFIHRKVQELKAKKRYTHKLAKEVSEILADKADGTFVWIGVACLELMDVASRDALKTLRRLPKGLYDMYESLLQHTLEHDPDLWDRINVILKTILVTDGQLFVLDVAKACCFILPTT</sequence>
<accession>A0AAD4CRI9</accession>
<evidence type="ECO:0000313" key="3">
    <source>
        <dbReference type="EMBL" id="KAF9891421.1"/>
    </source>
</evidence>
<keyword evidence="4" id="KW-1185">Reference proteome</keyword>
<dbReference type="Proteomes" id="UP001194746">
    <property type="component" value="Unassembled WGS sequence"/>
</dbReference>
<dbReference type="EMBL" id="VCAU01000019">
    <property type="protein sequence ID" value="KAF9891421.1"/>
    <property type="molecule type" value="Genomic_DNA"/>
</dbReference>
<name>A0AAD4CRI9_ASPNN</name>
<protein>
    <recommendedName>
        <fullName evidence="2">Nephrocystin 3-like N-terminal domain-containing protein</fullName>
    </recommendedName>
</protein>